<dbReference type="PROSITE" id="PS51112">
    <property type="entry name" value="AMMECR1"/>
    <property type="match status" value="1"/>
</dbReference>
<dbReference type="Gene3D" id="1.10.287.110">
    <property type="entry name" value="DnaJ domain"/>
    <property type="match status" value="1"/>
</dbReference>
<evidence type="ECO:0000256" key="1">
    <source>
        <dbReference type="SAM" id="MobiDB-lite"/>
    </source>
</evidence>
<dbReference type="InterPro" id="IPR002733">
    <property type="entry name" value="AMMECR1_domain"/>
</dbReference>
<dbReference type="KEGG" id="acan:ACA1_226720"/>
<dbReference type="SUPFAM" id="SSF143447">
    <property type="entry name" value="AMMECR1-like"/>
    <property type="match status" value="1"/>
</dbReference>
<feature type="domain" description="J" evidence="3">
    <location>
        <begin position="308"/>
        <end position="375"/>
    </location>
</feature>
<dbReference type="InterPro" id="IPR036071">
    <property type="entry name" value="AMMECR1_dom_sf"/>
</dbReference>
<dbReference type="InterPro" id="IPR023473">
    <property type="entry name" value="AMMECR1"/>
</dbReference>
<feature type="transmembrane region" description="Helical" evidence="2">
    <location>
        <begin position="273"/>
        <end position="292"/>
    </location>
</feature>
<organism evidence="5 6">
    <name type="scientific">Acanthamoeba castellanii (strain ATCC 30010 / Neff)</name>
    <dbReference type="NCBI Taxonomy" id="1257118"/>
    <lineage>
        <taxon>Eukaryota</taxon>
        <taxon>Amoebozoa</taxon>
        <taxon>Discosea</taxon>
        <taxon>Longamoebia</taxon>
        <taxon>Centramoebida</taxon>
        <taxon>Acanthamoebidae</taxon>
        <taxon>Acanthamoeba</taxon>
    </lineage>
</organism>
<keyword evidence="2" id="KW-0812">Transmembrane</keyword>
<feature type="compositionally biased region" description="Basic residues" evidence="1">
    <location>
        <begin position="230"/>
        <end position="241"/>
    </location>
</feature>
<feature type="domain" description="AMMECR1" evidence="4">
    <location>
        <begin position="1"/>
        <end position="202"/>
    </location>
</feature>
<dbReference type="Proteomes" id="UP000011083">
    <property type="component" value="Unassembled WGS sequence"/>
</dbReference>
<dbReference type="PANTHER" id="PTHR13016:SF0">
    <property type="entry name" value="AMME SYNDROME CANDIDATE GENE 1 PROTEIN"/>
    <property type="match status" value="1"/>
</dbReference>
<keyword evidence="2" id="KW-0472">Membrane</keyword>
<accession>L8H8P4</accession>
<dbReference type="EMBL" id="KB007901">
    <property type="protein sequence ID" value="ELR21545.1"/>
    <property type="molecule type" value="Genomic_DNA"/>
</dbReference>
<dbReference type="SUPFAM" id="SSF46565">
    <property type="entry name" value="Chaperone J-domain"/>
    <property type="match status" value="1"/>
</dbReference>
<dbReference type="GeneID" id="14922444"/>
<reference evidence="5 6" key="1">
    <citation type="journal article" date="2013" name="Genome Biol.">
        <title>Genome of Acanthamoeba castellanii highlights extensive lateral gene transfer and early evolution of tyrosine kinase signaling.</title>
        <authorList>
            <person name="Clarke M."/>
            <person name="Lohan A.J."/>
            <person name="Liu B."/>
            <person name="Lagkouvardos I."/>
            <person name="Roy S."/>
            <person name="Zafar N."/>
            <person name="Bertelli C."/>
            <person name="Schilde C."/>
            <person name="Kianianmomeni A."/>
            <person name="Burglin T.R."/>
            <person name="Frech C."/>
            <person name="Turcotte B."/>
            <person name="Kopec K.O."/>
            <person name="Synnott J.M."/>
            <person name="Choo C."/>
            <person name="Paponov I."/>
            <person name="Finkler A."/>
            <person name="Soon Heng Tan C."/>
            <person name="Hutchins A.P."/>
            <person name="Weinmeier T."/>
            <person name="Rattei T."/>
            <person name="Chu J.S."/>
            <person name="Gimenez G."/>
            <person name="Irimia M."/>
            <person name="Rigden D.J."/>
            <person name="Fitzpatrick D.A."/>
            <person name="Lorenzo-Morales J."/>
            <person name="Bateman A."/>
            <person name="Chiu C.H."/>
            <person name="Tang P."/>
            <person name="Hegemann P."/>
            <person name="Fromm H."/>
            <person name="Raoult D."/>
            <person name="Greub G."/>
            <person name="Miranda-Saavedra D."/>
            <person name="Chen N."/>
            <person name="Nash P."/>
            <person name="Ginger M.L."/>
            <person name="Horn M."/>
            <person name="Schaap P."/>
            <person name="Caler L."/>
            <person name="Loftus B."/>
        </authorList>
    </citation>
    <scope>NUCLEOTIDE SEQUENCE [LARGE SCALE GENOMIC DNA]</scope>
    <source>
        <strain evidence="5 6">Neff</strain>
    </source>
</reference>
<dbReference type="OrthoDB" id="24630at2759"/>
<evidence type="ECO:0000259" key="4">
    <source>
        <dbReference type="PROSITE" id="PS51112"/>
    </source>
</evidence>
<keyword evidence="6" id="KW-1185">Reference proteome</keyword>
<dbReference type="SMART" id="SM00271">
    <property type="entry name" value="DnaJ"/>
    <property type="match status" value="1"/>
</dbReference>
<dbReference type="Gene3D" id="3.30.1490.150">
    <property type="entry name" value="Hypothetical protein ph0010, domain 2"/>
    <property type="match status" value="1"/>
</dbReference>
<dbReference type="RefSeq" id="XP_004346490.1">
    <property type="nucleotide sequence ID" value="XM_004346440.1"/>
</dbReference>
<proteinExistence type="predicted"/>
<evidence type="ECO:0000313" key="6">
    <source>
        <dbReference type="Proteomes" id="UP000011083"/>
    </source>
</evidence>
<evidence type="ECO:0000259" key="3">
    <source>
        <dbReference type="PROSITE" id="PS50076"/>
    </source>
</evidence>
<dbReference type="Pfam" id="PF01871">
    <property type="entry name" value="AMMECR1"/>
    <property type="match status" value="1"/>
</dbReference>
<dbReference type="PRINTS" id="PR00625">
    <property type="entry name" value="JDOMAIN"/>
</dbReference>
<evidence type="ECO:0000256" key="2">
    <source>
        <dbReference type="SAM" id="Phobius"/>
    </source>
</evidence>
<dbReference type="PANTHER" id="PTHR13016">
    <property type="entry name" value="AMMECR1 HOMOLOG"/>
    <property type="match status" value="1"/>
</dbReference>
<dbReference type="InterPro" id="IPR001623">
    <property type="entry name" value="DnaJ_domain"/>
</dbReference>
<dbReference type="InterPro" id="IPR036869">
    <property type="entry name" value="J_dom_sf"/>
</dbReference>
<sequence>MKATRELCYYCFDTVVSHLEKQKCAPPEFQDASCPLCISWAKRVKKVDAQGKERNVFEARGSLITMTPVQLHSDQFLRTIRASAFEDPRQNPITAEDIPYLRCSASVILPKTYKTIQKLDDWEVGKHGIRILFKVGATQYSKVYPPETILARGWNKKEAIEEGIRKAGYTGDLTPQFMATVEIIRFETSSCIVSAKDYFKHVETKDKEGKLKELSARNNPDEDENENAKRQRTIRRRRHRYVTSLTKRLQDKRKPGAASTSSSPSSPSSSSSIGGWLFALAIIAMVAGVFILRGMEVTYDKDYDEFQTNYDILGIARGAPMADVKKAFRKLSLQYHPDKQSNCLDCADKFLQINSAYKQIGDYEKGLLRLVNTPGGPGPRSGPAR</sequence>
<keyword evidence="2" id="KW-1133">Transmembrane helix</keyword>
<name>L8H8P4_ACACF</name>
<dbReference type="VEuPathDB" id="AmoebaDB:ACA1_226720"/>
<feature type="region of interest" description="Disordered" evidence="1">
    <location>
        <begin position="210"/>
        <end position="270"/>
    </location>
</feature>
<feature type="compositionally biased region" description="Low complexity" evidence="1">
    <location>
        <begin position="259"/>
        <end position="270"/>
    </location>
</feature>
<dbReference type="CDD" id="cd06257">
    <property type="entry name" value="DnaJ"/>
    <property type="match status" value="1"/>
</dbReference>
<dbReference type="Pfam" id="PF00226">
    <property type="entry name" value="DnaJ"/>
    <property type="match status" value="1"/>
</dbReference>
<dbReference type="AlphaFoldDB" id="L8H8P4"/>
<gene>
    <name evidence="5" type="ORF">ACA1_226720</name>
</gene>
<dbReference type="PROSITE" id="PS50076">
    <property type="entry name" value="DNAJ_2"/>
    <property type="match status" value="1"/>
</dbReference>
<evidence type="ECO:0000313" key="5">
    <source>
        <dbReference type="EMBL" id="ELR21545.1"/>
    </source>
</evidence>
<protein>
    <submittedName>
        <fullName evidence="5">DnaJ domain containing protein</fullName>
    </submittedName>
</protein>